<gene>
    <name evidence="1" type="ORF">CKN69_08970</name>
</gene>
<accession>A0A2R7ZWE7</accession>
<protein>
    <submittedName>
        <fullName evidence="1">Uncharacterized protein</fullName>
    </submittedName>
</protein>
<sequence>MASEYIYVHLDSVTNHVLSKGITVVDFQQTLKKIPNNILLLNTEKGIGEYETHTGFRIVRDRENVRRFLEEAGRSEIKYKWVDFENLELLRQLTPVEISELLYIAHAHTHLHSPFYYKLQNNYIYLTLSDGMNKVYYRYLDQFYNLLGKSIREALEAKINEKRNFFQKSKVIEKLPLETIKEIVPYLKEGVLLSLKHVTVEGDCYCIPIYLLEDRLRAINTNSFSGKDLVGVVCYNQETGSWTVEEKLPLLSSI</sequence>
<proteinExistence type="predicted"/>
<organism evidence="1 2">
    <name type="scientific">Carnobacterium divergens</name>
    <name type="common">Lactobacillus divergens</name>
    <dbReference type="NCBI Taxonomy" id="2748"/>
    <lineage>
        <taxon>Bacteria</taxon>
        <taxon>Bacillati</taxon>
        <taxon>Bacillota</taxon>
        <taxon>Bacilli</taxon>
        <taxon>Lactobacillales</taxon>
        <taxon>Carnobacteriaceae</taxon>
        <taxon>Carnobacterium</taxon>
    </lineage>
</organism>
<dbReference type="STRING" id="2748.CDIV41_270325"/>
<evidence type="ECO:0000313" key="1">
    <source>
        <dbReference type="EMBL" id="TFJ25597.1"/>
    </source>
</evidence>
<name>A0A2R7ZWE7_CARDV</name>
<evidence type="ECO:0000313" key="2">
    <source>
        <dbReference type="Proteomes" id="UP000297938"/>
    </source>
</evidence>
<dbReference type="AlphaFoldDB" id="A0A2R7ZWE7"/>
<reference evidence="1 2" key="1">
    <citation type="journal article" date="2018" name="Int. J. Food Microbiol.">
        <title>Growth of Carnobacterium spp. isolated from chilled vacuum-packaged meat under relevant acidic conditions.</title>
        <authorList>
            <person name="Zhang P."/>
            <person name="Badoni M."/>
            <person name="Ganzle M."/>
            <person name="Yang X."/>
        </authorList>
    </citation>
    <scope>NUCLEOTIDE SEQUENCE [LARGE SCALE GENOMIC DNA]</scope>
    <source>
        <strain evidence="1 2">B2</strain>
    </source>
</reference>
<dbReference type="EMBL" id="NRPP01000015">
    <property type="protein sequence ID" value="TFJ25597.1"/>
    <property type="molecule type" value="Genomic_DNA"/>
</dbReference>
<dbReference type="RefSeq" id="WP_074402342.1">
    <property type="nucleotide sequence ID" value="NZ_CBCPJQ010000002.1"/>
</dbReference>
<comment type="caution">
    <text evidence="1">The sequence shown here is derived from an EMBL/GenBank/DDBJ whole genome shotgun (WGS) entry which is preliminary data.</text>
</comment>
<dbReference type="Proteomes" id="UP000297938">
    <property type="component" value="Unassembled WGS sequence"/>
</dbReference>